<sequence>MTTPLPSIHTGEIVRDLMRSELIKIRSARTLRLLPVLALIIPPLLAAVVGSTGSLEPEDTVLGAALTGTSMALAVVGAWSALIVTTEFGSGTIRPVLAASPRRDLVLAAKALVVVLVSIPLGLVATTAAYLVGRAVIESPEYAAGQVFPGILGIVCCFPAVALSGVAFGVLLRNSAGAVAVVGGYLIVPQISAAQAFGDLHKWLTVGAPSAVVAKLSQSSDAAPQIMGTLGGWPRLAVVVAGALGALSMARRVFDRIDL</sequence>
<feature type="transmembrane region" description="Helical" evidence="1">
    <location>
        <begin position="179"/>
        <end position="197"/>
    </location>
</feature>
<keyword evidence="3" id="KW-1185">Reference proteome</keyword>
<keyword evidence="1" id="KW-0812">Transmembrane</keyword>
<keyword evidence="1" id="KW-1133">Transmembrane helix</keyword>
<name>A0ABS1M7A2_9NOCA</name>
<comment type="caution">
    <text evidence="2">The sequence shown here is derived from an EMBL/GenBank/DDBJ whole genome shotgun (WGS) entry which is preliminary data.</text>
</comment>
<reference evidence="2 3" key="1">
    <citation type="submission" date="2021-01" db="EMBL/GenBank/DDBJ databases">
        <title>WGS of actinomycetes isolated from Thailand.</title>
        <authorList>
            <person name="Thawai C."/>
        </authorList>
    </citation>
    <scope>NUCLEOTIDE SEQUENCE [LARGE SCALE GENOMIC DNA]</scope>
    <source>
        <strain evidence="2 3">LPG 2</strain>
    </source>
</reference>
<dbReference type="Pfam" id="PF12730">
    <property type="entry name" value="ABC2_membrane_4"/>
    <property type="match status" value="1"/>
</dbReference>
<feature type="transmembrane region" description="Helical" evidence="1">
    <location>
        <begin position="151"/>
        <end position="172"/>
    </location>
</feature>
<dbReference type="PANTHER" id="PTHR37305:SF1">
    <property type="entry name" value="MEMBRANE PROTEIN"/>
    <property type="match status" value="1"/>
</dbReference>
<feature type="transmembrane region" description="Helical" evidence="1">
    <location>
        <begin position="236"/>
        <end position="254"/>
    </location>
</feature>
<feature type="transmembrane region" description="Helical" evidence="1">
    <location>
        <begin position="33"/>
        <end position="55"/>
    </location>
</feature>
<protein>
    <submittedName>
        <fullName evidence="2">ABC transporter permease</fullName>
    </submittedName>
</protein>
<keyword evidence="1" id="KW-0472">Membrane</keyword>
<dbReference type="EMBL" id="JAERRJ010000007">
    <property type="protein sequence ID" value="MBL1076456.1"/>
    <property type="molecule type" value="Genomic_DNA"/>
</dbReference>
<evidence type="ECO:0000256" key="1">
    <source>
        <dbReference type="SAM" id="Phobius"/>
    </source>
</evidence>
<accession>A0ABS1M7A2</accession>
<feature type="transmembrane region" description="Helical" evidence="1">
    <location>
        <begin position="105"/>
        <end position="131"/>
    </location>
</feature>
<dbReference type="Proteomes" id="UP000602198">
    <property type="component" value="Unassembled WGS sequence"/>
</dbReference>
<proteinExistence type="predicted"/>
<feature type="transmembrane region" description="Helical" evidence="1">
    <location>
        <begin position="61"/>
        <end position="84"/>
    </location>
</feature>
<evidence type="ECO:0000313" key="2">
    <source>
        <dbReference type="EMBL" id="MBL1076456.1"/>
    </source>
</evidence>
<evidence type="ECO:0000313" key="3">
    <source>
        <dbReference type="Proteomes" id="UP000602198"/>
    </source>
</evidence>
<dbReference type="RefSeq" id="WP_201949045.1">
    <property type="nucleotide sequence ID" value="NZ_JAERRJ010000007.1"/>
</dbReference>
<gene>
    <name evidence="2" type="ORF">JK358_18825</name>
</gene>
<organism evidence="2 3">
    <name type="scientific">Nocardia acididurans</name>
    <dbReference type="NCBI Taxonomy" id="2802282"/>
    <lineage>
        <taxon>Bacteria</taxon>
        <taxon>Bacillati</taxon>
        <taxon>Actinomycetota</taxon>
        <taxon>Actinomycetes</taxon>
        <taxon>Mycobacteriales</taxon>
        <taxon>Nocardiaceae</taxon>
        <taxon>Nocardia</taxon>
    </lineage>
</organism>
<dbReference type="PANTHER" id="PTHR37305">
    <property type="entry name" value="INTEGRAL MEMBRANE PROTEIN-RELATED"/>
    <property type="match status" value="1"/>
</dbReference>